<dbReference type="Proteomes" id="UP000197528">
    <property type="component" value="Unassembled WGS sequence"/>
</dbReference>
<keyword evidence="1" id="KW-1133">Transmembrane helix</keyword>
<dbReference type="EMBL" id="NGUP01000005">
    <property type="protein sequence ID" value="OWS68940.1"/>
    <property type="molecule type" value="Genomic_DNA"/>
</dbReference>
<evidence type="ECO:0000256" key="1">
    <source>
        <dbReference type="SAM" id="Phobius"/>
    </source>
</evidence>
<comment type="caution">
    <text evidence="2">The sequence shown here is derived from an EMBL/GenBank/DDBJ whole genome shotgun (WGS) entry which is preliminary data.</text>
</comment>
<keyword evidence="1" id="KW-0472">Membrane</keyword>
<feature type="transmembrane region" description="Helical" evidence="1">
    <location>
        <begin position="49"/>
        <end position="74"/>
    </location>
</feature>
<organism evidence="2 3">
    <name type="scientific">Polynucleobacter campilacus</name>
    <dbReference type="NCBI Taxonomy" id="1743163"/>
    <lineage>
        <taxon>Bacteria</taxon>
        <taxon>Pseudomonadati</taxon>
        <taxon>Pseudomonadota</taxon>
        <taxon>Betaproteobacteria</taxon>
        <taxon>Burkholderiales</taxon>
        <taxon>Burkholderiaceae</taxon>
        <taxon>Polynucleobacter</taxon>
    </lineage>
</organism>
<reference evidence="2 3" key="1">
    <citation type="submission" date="2017-05" db="EMBL/GenBank/DDBJ databases">
        <title>Genome of Polynucleobacter sp. MWH-Feld-100.</title>
        <authorList>
            <person name="Hahn M.W."/>
        </authorList>
    </citation>
    <scope>NUCLEOTIDE SEQUENCE [LARGE SCALE GENOMIC DNA]</scope>
    <source>
        <strain evidence="2 3">MWH-Feld-100</strain>
    </source>
</reference>
<dbReference type="AlphaFoldDB" id="A0A254PQX3"/>
<sequence>MMDEYAFIGLYLFFGACFGFLTYSQRHLFSEGPRKAIDSDQTSLLEGRIFWVMVCTFLWPIMAITRINTAWVLFKRKKQSKK</sequence>
<keyword evidence="1" id="KW-0812">Transmembrane</keyword>
<evidence type="ECO:0000313" key="2">
    <source>
        <dbReference type="EMBL" id="OWS68940.1"/>
    </source>
</evidence>
<dbReference type="RefSeq" id="WP_088526162.1">
    <property type="nucleotide sequence ID" value="NZ_NGUP01000005.1"/>
</dbReference>
<proteinExistence type="predicted"/>
<protein>
    <submittedName>
        <fullName evidence="2">Uncharacterized protein</fullName>
    </submittedName>
</protein>
<evidence type="ECO:0000313" key="3">
    <source>
        <dbReference type="Proteomes" id="UP000197528"/>
    </source>
</evidence>
<name>A0A254PQX3_9BURK</name>
<feature type="transmembrane region" description="Helical" evidence="1">
    <location>
        <begin position="5"/>
        <end position="23"/>
    </location>
</feature>
<accession>A0A254PQX3</accession>
<gene>
    <name evidence="2" type="ORF">CBI31_09505</name>
</gene>
<dbReference type="OrthoDB" id="8909243at2"/>
<keyword evidence="3" id="KW-1185">Reference proteome</keyword>